<dbReference type="STRING" id="2711.A0A067H7T8"/>
<name>A0A067H7T8_CITSI</name>
<dbReference type="Pfam" id="PF14009">
    <property type="entry name" value="PADRE"/>
    <property type="match status" value="1"/>
</dbReference>
<dbReference type="EMBL" id="KK784873">
    <property type="protein sequence ID" value="KDO87025.1"/>
    <property type="molecule type" value="Genomic_DNA"/>
</dbReference>
<proteinExistence type="predicted"/>
<reference evidence="1 2" key="1">
    <citation type="submission" date="2014-04" db="EMBL/GenBank/DDBJ databases">
        <authorList>
            <consortium name="International Citrus Genome Consortium"/>
            <person name="Gmitter F."/>
            <person name="Chen C."/>
            <person name="Farmerie W."/>
            <person name="Harkins T."/>
            <person name="Desany B."/>
            <person name="Mohiuddin M."/>
            <person name="Kodira C."/>
            <person name="Borodovsky M."/>
            <person name="Lomsadze A."/>
            <person name="Burns P."/>
            <person name="Jenkins J."/>
            <person name="Prochnik S."/>
            <person name="Shu S."/>
            <person name="Chapman J."/>
            <person name="Pitluck S."/>
            <person name="Schmutz J."/>
            <person name="Rokhsar D."/>
        </authorList>
    </citation>
    <scope>NUCLEOTIDE SEQUENCE</scope>
</reference>
<dbReference type="AlphaFoldDB" id="A0A067H7T8"/>
<evidence type="ECO:0000313" key="2">
    <source>
        <dbReference type="Proteomes" id="UP000027120"/>
    </source>
</evidence>
<protein>
    <submittedName>
        <fullName evidence="1">Uncharacterized protein</fullName>
    </submittedName>
</protein>
<sequence length="181" mass="20263">MGNHASTSSCFLKHSSPKAKLIDCNGNLRQVKVPITAAEVMLEEEPGHVISPVDELQTNQRISAMRAEDELLAGKVYLLVRLGRVNGMFTQEETAMIHAACDKKHKSSLKRRSKRTAAKVLPAMAVNHDSSSTTEEKESDYRDGHHVTLSVWDVNDTGFSGYRFRKHRQRSPVLESISEVY</sequence>
<evidence type="ECO:0000313" key="1">
    <source>
        <dbReference type="EMBL" id="KDO87025.1"/>
    </source>
</evidence>
<dbReference type="Proteomes" id="UP000027120">
    <property type="component" value="Unassembled WGS sequence"/>
</dbReference>
<accession>A0A067H7T8</accession>
<dbReference type="InterPro" id="IPR025322">
    <property type="entry name" value="PADRE_dom"/>
</dbReference>
<gene>
    <name evidence="1" type="ORF">CISIN_1g030188mg</name>
</gene>
<dbReference type="PANTHER" id="PTHR33052">
    <property type="entry name" value="DUF4228 DOMAIN PROTEIN-RELATED"/>
    <property type="match status" value="1"/>
</dbReference>
<organism evidence="1 2">
    <name type="scientific">Citrus sinensis</name>
    <name type="common">Sweet orange</name>
    <name type="synonym">Citrus aurantium var. sinensis</name>
    <dbReference type="NCBI Taxonomy" id="2711"/>
    <lineage>
        <taxon>Eukaryota</taxon>
        <taxon>Viridiplantae</taxon>
        <taxon>Streptophyta</taxon>
        <taxon>Embryophyta</taxon>
        <taxon>Tracheophyta</taxon>
        <taxon>Spermatophyta</taxon>
        <taxon>Magnoliopsida</taxon>
        <taxon>eudicotyledons</taxon>
        <taxon>Gunneridae</taxon>
        <taxon>Pentapetalae</taxon>
        <taxon>rosids</taxon>
        <taxon>malvids</taxon>
        <taxon>Sapindales</taxon>
        <taxon>Rutaceae</taxon>
        <taxon>Aurantioideae</taxon>
        <taxon>Citrus</taxon>
    </lineage>
</organism>
<keyword evidence="2" id="KW-1185">Reference proteome</keyword>